<sequence>MRRQFRRVLVAAATTALLTAAAIPAADAATTAKAAGGRPAAARHPAVVDGHGPSLHPEGATWDAAHRRFLVGSLRHGTVSAVRPDGSVRTLVDDPGTIVSVIGLHADAARGRVLLANGDNGVGLRSSAATTGRLAGVGAYDLETGRRIFYADLAAVAGDGGPHFANDIAFGPDGTAYVTDSRAPVVYRVGVDGRASVLLRDERLRAAPDGYGLNGIVYQDGALLLGKYDDGTLWRVPVGRPAELRQVRLTGAAGVPGALAGLDGLLAGRDGAVLGVTNGLGAPGRDAQLELRSPDGWRTARTVAVHPSADPAPTAVTAGPAGGFYQLSGRMDLLFAGTTTDSFTLRRI</sequence>
<dbReference type="Gene3D" id="2.120.10.30">
    <property type="entry name" value="TolB, C-terminal domain"/>
    <property type="match status" value="1"/>
</dbReference>
<feature type="signal peptide" evidence="2">
    <location>
        <begin position="1"/>
        <end position="28"/>
    </location>
</feature>
<organism evidence="3 4">
    <name type="scientific">Kitasatospora indigofera</name>
    <dbReference type="NCBI Taxonomy" id="67307"/>
    <lineage>
        <taxon>Bacteria</taxon>
        <taxon>Bacillati</taxon>
        <taxon>Actinomycetota</taxon>
        <taxon>Actinomycetes</taxon>
        <taxon>Kitasatosporales</taxon>
        <taxon>Streptomycetaceae</taxon>
        <taxon>Kitasatospora</taxon>
    </lineage>
</organism>
<name>A0A919KKQ4_9ACTN</name>
<dbReference type="RefSeq" id="WP_190209247.1">
    <property type="nucleotide sequence ID" value="NZ_BNBO01000002.1"/>
</dbReference>
<keyword evidence="2" id="KW-0732">Signal</keyword>
<keyword evidence="4" id="KW-1185">Reference proteome</keyword>
<feature type="chain" id="PRO_5037985499" description="SMP-30/Gluconolactonase/LRE-like region domain-containing protein" evidence="2">
    <location>
        <begin position="29"/>
        <end position="348"/>
    </location>
</feature>
<dbReference type="InterPro" id="IPR053224">
    <property type="entry name" value="Sensory_adhesion_molecule"/>
</dbReference>
<dbReference type="GeneID" id="95351227"/>
<dbReference type="SUPFAM" id="SSF63829">
    <property type="entry name" value="Calcium-dependent phosphotriesterase"/>
    <property type="match status" value="1"/>
</dbReference>
<evidence type="ECO:0000313" key="3">
    <source>
        <dbReference type="EMBL" id="GHH61124.1"/>
    </source>
</evidence>
<reference evidence="3" key="2">
    <citation type="submission" date="2020-09" db="EMBL/GenBank/DDBJ databases">
        <authorList>
            <person name="Sun Q."/>
            <person name="Ohkuma M."/>
        </authorList>
    </citation>
    <scope>NUCLEOTIDE SEQUENCE</scope>
    <source>
        <strain evidence="3">JCM 4646</strain>
    </source>
</reference>
<dbReference type="InterPro" id="IPR011042">
    <property type="entry name" value="6-blade_b-propeller_TolB-like"/>
</dbReference>
<evidence type="ECO:0000313" key="4">
    <source>
        <dbReference type="Proteomes" id="UP000617734"/>
    </source>
</evidence>
<reference evidence="3" key="1">
    <citation type="journal article" date="2014" name="Int. J. Syst. Evol. Microbiol.">
        <title>Complete genome sequence of Corynebacterium casei LMG S-19264T (=DSM 44701T), isolated from a smear-ripened cheese.</title>
        <authorList>
            <consortium name="US DOE Joint Genome Institute (JGI-PGF)"/>
            <person name="Walter F."/>
            <person name="Albersmeier A."/>
            <person name="Kalinowski J."/>
            <person name="Ruckert C."/>
        </authorList>
    </citation>
    <scope>NUCLEOTIDE SEQUENCE</scope>
    <source>
        <strain evidence="3">JCM 4646</strain>
    </source>
</reference>
<evidence type="ECO:0000256" key="1">
    <source>
        <dbReference type="SAM" id="MobiDB-lite"/>
    </source>
</evidence>
<dbReference type="Proteomes" id="UP000617734">
    <property type="component" value="Unassembled WGS sequence"/>
</dbReference>
<gene>
    <name evidence="3" type="ORF">GCM10018781_07010</name>
</gene>
<dbReference type="PANTHER" id="PTHR31460:SF3">
    <property type="entry name" value="MESOCENTIN"/>
    <property type="match status" value="1"/>
</dbReference>
<protein>
    <recommendedName>
        <fullName evidence="5">SMP-30/Gluconolactonase/LRE-like region domain-containing protein</fullName>
    </recommendedName>
</protein>
<accession>A0A919KKQ4</accession>
<dbReference type="EMBL" id="BNBO01000002">
    <property type="protein sequence ID" value="GHH61124.1"/>
    <property type="molecule type" value="Genomic_DNA"/>
</dbReference>
<feature type="region of interest" description="Disordered" evidence="1">
    <location>
        <begin position="36"/>
        <end position="59"/>
    </location>
</feature>
<dbReference type="AlphaFoldDB" id="A0A919KKQ4"/>
<comment type="caution">
    <text evidence="3">The sequence shown here is derived from an EMBL/GenBank/DDBJ whole genome shotgun (WGS) entry which is preliminary data.</text>
</comment>
<evidence type="ECO:0000256" key="2">
    <source>
        <dbReference type="SAM" id="SignalP"/>
    </source>
</evidence>
<proteinExistence type="predicted"/>
<dbReference type="PANTHER" id="PTHR31460">
    <property type="match status" value="1"/>
</dbReference>
<evidence type="ECO:0008006" key="5">
    <source>
        <dbReference type="Google" id="ProtNLM"/>
    </source>
</evidence>